<evidence type="ECO:0000313" key="10">
    <source>
        <dbReference type="Proteomes" id="UP000694397"/>
    </source>
</evidence>
<evidence type="ECO:0000259" key="7">
    <source>
        <dbReference type="PROSITE" id="PS50119"/>
    </source>
</evidence>
<dbReference type="InterPro" id="IPR003877">
    <property type="entry name" value="SPRY_dom"/>
</dbReference>
<dbReference type="SMART" id="SM00184">
    <property type="entry name" value="RING"/>
    <property type="match status" value="1"/>
</dbReference>
<dbReference type="Proteomes" id="UP000694397">
    <property type="component" value="Chromosome 25"/>
</dbReference>
<dbReference type="InterPro" id="IPR003879">
    <property type="entry name" value="Butyrophylin_SPRY"/>
</dbReference>
<dbReference type="CDD" id="cd12893">
    <property type="entry name" value="SPRY_PRY_TRIM35"/>
    <property type="match status" value="1"/>
</dbReference>
<keyword evidence="2 4" id="KW-0863">Zinc-finger</keyword>
<dbReference type="Ensembl" id="ENSSFOT00015050311.1">
    <property type="protein sequence ID" value="ENSSFOP00015050685.1"/>
    <property type="gene ID" value="ENSSFOG00015030021.1"/>
</dbReference>
<dbReference type="InterPro" id="IPR000315">
    <property type="entry name" value="Znf_B-box"/>
</dbReference>
<accession>A0A8C9TRA7</accession>
<evidence type="ECO:0000256" key="4">
    <source>
        <dbReference type="PROSITE-ProRule" id="PRU00024"/>
    </source>
</evidence>
<sequence length="483" mass="55757">MASNISALEEELSCPVCRDIYRDPVVLLKCSHSFCKDCLKKYWGEKSSRECPVCRRKSSMELPLNLALKNTCEAFLQERNQGAAAETEVLCHLHKEKLKLFCLDDQIPVCLICQTSKKHESHKFRPVQEVAREYKEDLRAKLKPLQEKLHTFNVVKQTWGHAAEYIKSQTRDTERQIKEQFEQLHQFLKDEEEARIAELREEEEHKSDMMKEKIEKMTQEISSLSGTIRAVERELGAEDVSFLQSYKTTEQRRSQVRVKDPEEVPGALINVAKHLGNLKYRVWEKMLDVVHYTPVLLDPNTAHPDLTVSEDLTSVTFGDETEKLLENPERFDRWVCVLGSEGFGSGKHSWDVHVGETDFWWLGVIKESVSRKGNVNTTPAGGVWCVRRLIGEYTAETSPPTPLRWRRKLQKIRVQLDWDRGELSFSDPSDNTPLYTFTHTFTEKVFPFIATSINSFCELLFLFSARKLVSLQITQTTVSVTVK</sequence>
<feature type="coiled-coil region" evidence="5">
    <location>
        <begin position="189"/>
        <end position="234"/>
    </location>
</feature>
<dbReference type="InterPro" id="IPR043136">
    <property type="entry name" value="B30.2/SPRY_sf"/>
</dbReference>
<dbReference type="OrthoDB" id="6105938at2759"/>
<dbReference type="InterPro" id="IPR001841">
    <property type="entry name" value="Znf_RING"/>
</dbReference>
<keyword evidence="10" id="KW-1185">Reference proteome</keyword>
<dbReference type="Pfam" id="PF00622">
    <property type="entry name" value="SPRY"/>
    <property type="match status" value="1"/>
</dbReference>
<evidence type="ECO:0000259" key="6">
    <source>
        <dbReference type="PROSITE" id="PS50089"/>
    </source>
</evidence>
<feature type="domain" description="B30.2/SPRY" evidence="8">
    <location>
        <begin position="275"/>
        <end position="468"/>
    </location>
</feature>
<dbReference type="InterPro" id="IPR017907">
    <property type="entry name" value="Znf_RING_CS"/>
</dbReference>
<gene>
    <name evidence="9" type="primary">LOC108921608</name>
</gene>
<evidence type="ECO:0000256" key="5">
    <source>
        <dbReference type="SAM" id="Coils"/>
    </source>
</evidence>
<proteinExistence type="predicted"/>
<dbReference type="PROSITE" id="PS50119">
    <property type="entry name" value="ZF_BBOX"/>
    <property type="match status" value="1"/>
</dbReference>
<dbReference type="Pfam" id="PF13765">
    <property type="entry name" value="PRY"/>
    <property type="match status" value="1"/>
</dbReference>
<dbReference type="Pfam" id="PF00643">
    <property type="entry name" value="zf-B_box"/>
    <property type="match status" value="1"/>
</dbReference>
<dbReference type="GO" id="GO:0008270">
    <property type="term" value="F:zinc ion binding"/>
    <property type="evidence" value="ECO:0007669"/>
    <property type="project" value="UniProtKB-KW"/>
</dbReference>
<dbReference type="Pfam" id="PF25600">
    <property type="entry name" value="TRIM_CC"/>
    <property type="match status" value="1"/>
</dbReference>
<dbReference type="InterPro" id="IPR013083">
    <property type="entry name" value="Znf_RING/FYVE/PHD"/>
</dbReference>
<protein>
    <submittedName>
        <fullName evidence="9">Zinc-binding protein A33-like</fullName>
    </submittedName>
</protein>
<dbReference type="Gene3D" id="3.30.40.10">
    <property type="entry name" value="Zinc/RING finger domain, C3HC4 (zinc finger)"/>
    <property type="match status" value="1"/>
</dbReference>
<dbReference type="SUPFAM" id="SSF57845">
    <property type="entry name" value="B-box zinc-binding domain"/>
    <property type="match status" value="1"/>
</dbReference>
<dbReference type="SMART" id="SM00589">
    <property type="entry name" value="PRY"/>
    <property type="match status" value="1"/>
</dbReference>
<dbReference type="PROSITE" id="PS50188">
    <property type="entry name" value="B302_SPRY"/>
    <property type="match status" value="1"/>
</dbReference>
<evidence type="ECO:0000256" key="3">
    <source>
        <dbReference type="ARBA" id="ARBA00022833"/>
    </source>
</evidence>
<name>A0A8C9TRA7_SCLFO</name>
<organism evidence="9 10">
    <name type="scientific">Scleropages formosus</name>
    <name type="common">Asian bonytongue</name>
    <name type="synonym">Osteoglossum formosum</name>
    <dbReference type="NCBI Taxonomy" id="113540"/>
    <lineage>
        <taxon>Eukaryota</taxon>
        <taxon>Metazoa</taxon>
        <taxon>Chordata</taxon>
        <taxon>Craniata</taxon>
        <taxon>Vertebrata</taxon>
        <taxon>Euteleostomi</taxon>
        <taxon>Actinopterygii</taxon>
        <taxon>Neopterygii</taxon>
        <taxon>Teleostei</taxon>
        <taxon>Osteoglossocephala</taxon>
        <taxon>Osteoglossomorpha</taxon>
        <taxon>Osteoglossiformes</taxon>
        <taxon>Osteoglossidae</taxon>
        <taxon>Scleropages</taxon>
    </lineage>
</organism>
<keyword evidence="5" id="KW-0175">Coiled coil</keyword>
<dbReference type="Gene3D" id="3.30.160.60">
    <property type="entry name" value="Classic Zinc Finger"/>
    <property type="match status" value="1"/>
</dbReference>
<dbReference type="InterPro" id="IPR050143">
    <property type="entry name" value="TRIM/RBCC"/>
</dbReference>
<dbReference type="Pfam" id="PF13923">
    <property type="entry name" value="zf-C3HC4_2"/>
    <property type="match status" value="1"/>
</dbReference>
<dbReference type="SUPFAM" id="SSF57850">
    <property type="entry name" value="RING/U-box"/>
    <property type="match status" value="1"/>
</dbReference>
<keyword evidence="1" id="KW-0479">Metal-binding</keyword>
<reference evidence="9" key="2">
    <citation type="submission" date="2025-08" db="UniProtKB">
        <authorList>
            <consortium name="Ensembl"/>
        </authorList>
    </citation>
    <scope>IDENTIFICATION</scope>
</reference>
<dbReference type="GeneTree" id="ENSGT00970000193390"/>
<evidence type="ECO:0000256" key="2">
    <source>
        <dbReference type="ARBA" id="ARBA00022771"/>
    </source>
</evidence>
<dbReference type="InterPro" id="IPR006574">
    <property type="entry name" value="PRY"/>
</dbReference>
<dbReference type="AlphaFoldDB" id="A0A8C9TRA7"/>
<dbReference type="InterPro" id="IPR001870">
    <property type="entry name" value="B30.2/SPRY"/>
</dbReference>
<dbReference type="InterPro" id="IPR058030">
    <property type="entry name" value="TRIM8/14/16/25/29/45/65_CC"/>
</dbReference>
<dbReference type="SMART" id="SM00336">
    <property type="entry name" value="BBOX"/>
    <property type="match status" value="1"/>
</dbReference>
<reference evidence="9" key="3">
    <citation type="submission" date="2025-09" db="UniProtKB">
        <authorList>
            <consortium name="Ensembl"/>
        </authorList>
    </citation>
    <scope>IDENTIFICATION</scope>
</reference>
<dbReference type="FunFam" id="2.60.120.920:FF:000004">
    <property type="entry name" value="Butyrophilin subfamily 1 member A1"/>
    <property type="match status" value="1"/>
</dbReference>
<dbReference type="InterPro" id="IPR013320">
    <property type="entry name" value="ConA-like_dom_sf"/>
</dbReference>
<dbReference type="SMART" id="SM00449">
    <property type="entry name" value="SPRY"/>
    <property type="match status" value="1"/>
</dbReference>
<dbReference type="PROSITE" id="PS50089">
    <property type="entry name" value="ZF_RING_2"/>
    <property type="match status" value="1"/>
</dbReference>
<evidence type="ECO:0000256" key="1">
    <source>
        <dbReference type="ARBA" id="ARBA00022723"/>
    </source>
</evidence>
<keyword evidence="3" id="KW-0862">Zinc</keyword>
<reference evidence="9 10" key="1">
    <citation type="submission" date="2019-04" db="EMBL/GenBank/DDBJ databases">
        <authorList>
            <consortium name="Wellcome Sanger Institute Data Sharing"/>
        </authorList>
    </citation>
    <scope>NUCLEOTIDE SEQUENCE [LARGE SCALE GENOMIC DNA]</scope>
</reference>
<dbReference type="Gene3D" id="2.60.120.920">
    <property type="match status" value="1"/>
</dbReference>
<dbReference type="PROSITE" id="PS00518">
    <property type="entry name" value="ZF_RING_1"/>
    <property type="match status" value="1"/>
</dbReference>
<dbReference type="SUPFAM" id="SSF49899">
    <property type="entry name" value="Concanavalin A-like lectins/glucanases"/>
    <property type="match status" value="1"/>
</dbReference>
<feature type="domain" description="B box-type" evidence="7">
    <location>
        <begin position="86"/>
        <end position="127"/>
    </location>
</feature>
<evidence type="ECO:0000313" key="9">
    <source>
        <dbReference type="Ensembl" id="ENSSFOP00015050685.1"/>
    </source>
</evidence>
<dbReference type="PANTHER" id="PTHR24103">
    <property type="entry name" value="E3 UBIQUITIN-PROTEIN LIGASE TRIM"/>
    <property type="match status" value="1"/>
</dbReference>
<dbReference type="PRINTS" id="PR01407">
    <property type="entry name" value="BUTYPHLNCDUF"/>
</dbReference>
<evidence type="ECO:0000259" key="8">
    <source>
        <dbReference type="PROSITE" id="PS50188"/>
    </source>
</evidence>
<feature type="domain" description="RING-type" evidence="6">
    <location>
        <begin position="14"/>
        <end position="55"/>
    </location>
</feature>